<dbReference type="GO" id="GO:0005975">
    <property type="term" value="P:carbohydrate metabolic process"/>
    <property type="evidence" value="ECO:0007669"/>
    <property type="project" value="UniProtKB-ARBA"/>
</dbReference>
<proteinExistence type="inferred from homology"/>
<dbReference type="EMBL" id="WIBF01000020">
    <property type="protein sequence ID" value="MQQ10678.1"/>
    <property type="molecule type" value="Genomic_DNA"/>
</dbReference>
<evidence type="ECO:0000313" key="3">
    <source>
        <dbReference type="EMBL" id="MQQ10678.1"/>
    </source>
</evidence>
<dbReference type="InterPro" id="IPR002347">
    <property type="entry name" value="SDR_fam"/>
</dbReference>
<dbReference type="GO" id="GO:0016616">
    <property type="term" value="F:oxidoreductase activity, acting on the CH-OH group of donors, NAD or NADP as acceptor"/>
    <property type="evidence" value="ECO:0007669"/>
    <property type="project" value="UniProtKB-ARBA"/>
</dbReference>
<dbReference type="InterPro" id="IPR020904">
    <property type="entry name" value="Sc_DH/Rdtase_CS"/>
</dbReference>
<sequence length="263" mass="27847">MQEMTLNAPALFNLSGRVALVTGAGSGIGQRIAIGLAECGADVALLDRRTDDGLSQTADCIAKAGRKCIQIASDVTSGEALAEAVKQTEAELGPLRLALNAAGIANANPCEDMEEDQYQTLMDINMKGVWLSCQAEARAMLAHGQGGSIVNIASMSGVIVNRGLTQVHYNASKAGVIHMSKSMAMEWVDRGIRVNSISPGYTATPMNTRPEMVHQTKEFESQTPMQRMASVDEMVGPAVFLLSDAASYCTGVDLLVDGGFCCW</sequence>
<dbReference type="Pfam" id="PF13561">
    <property type="entry name" value="adh_short_C2"/>
    <property type="match status" value="1"/>
</dbReference>
<reference evidence="3 4" key="1">
    <citation type="submission" date="2019-10" db="EMBL/GenBank/DDBJ databases">
        <title>Epibacterium sp. nov., isolated from seawater.</title>
        <authorList>
            <person name="Zhang X."/>
            <person name="Li N."/>
        </authorList>
    </citation>
    <scope>NUCLEOTIDE SEQUENCE [LARGE SCALE GENOMIC DNA]</scope>
    <source>
        <strain evidence="3 4">SM1979</strain>
    </source>
</reference>
<dbReference type="PRINTS" id="PR00081">
    <property type="entry name" value="GDHRDH"/>
</dbReference>
<evidence type="ECO:0000256" key="1">
    <source>
        <dbReference type="ARBA" id="ARBA00006484"/>
    </source>
</evidence>
<dbReference type="SUPFAM" id="SSF51735">
    <property type="entry name" value="NAD(P)-binding Rossmann-fold domains"/>
    <property type="match status" value="1"/>
</dbReference>
<comment type="similarity">
    <text evidence="1">Belongs to the short-chain dehydrogenases/reductases (SDR) family.</text>
</comment>
<keyword evidence="2" id="KW-0560">Oxidoreductase</keyword>
<dbReference type="PANTHER" id="PTHR42760">
    <property type="entry name" value="SHORT-CHAIN DEHYDROGENASES/REDUCTASES FAMILY MEMBER"/>
    <property type="match status" value="1"/>
</dbReference>
<dbReference type="FunFam" id="3.40.50.720:FF:000240">
    <property type="entry name" value="SDR family oxidoreductase"/>
    <property type="match status" value="1"/>
</dbReference>
<dbReference type="AlphaFoldDB" id="A0A843YLK2"/>
<dbReference type="PROSITE" id="PS00061">
    <property type="entry name" value="ADH_SHORT"/>
    <property type="match status" value="1"/>
</dbReference>
<name>A0A843YLK2_9RHOB</name>
<dbReference type="RefSeq" id="WP_153217857.1">
    <property type="nucleotide sequence ID" value="NZ_WIBF01000020.1"/>
</dbReference>
<accession>A0A843YLK2</accession>
<evidence type="ECO:0000256" key="2">
    <source>
        <dbReference type="ARBA" id="ARBA00023002"/>
    </source>
</evidence>
<dbReference type="Gene3D" id="3.40.50.720">
    <property type="entry name" value="NAD(P)-binding Rossmann-like Domain"/>
    <property type="match status" value="1"/>
</dbReference>
<protein>
    <submittedName>
        <fullName evidence="3">SDR family oxidoreductase</fullName>
    </submittedName>
</protein>
<evidence type="ECO:0000313" key="4">
    <source>
        <dbReference type="Proteomes" id="UP000444174"/>
    </source>
</evidence>
<dbReference type="NCBIfam" id="NF004774">
    <property type="entry name" value="PRK06114.1"/>
    <property type="match status" value="1"/>
</dbReference>
<dbReference type="PRINTS" id="PR00080">
    <property type="entry name" value="SDRFAMILY"/>
</dbReference>
<dbReference type="PANTHER" id="PTHR42760:SF115">
    <property type="entry name" value="3-OXOACYL-[ACYL-CARRIER-PROTEIN] REDUCTASE FABG"/>
    <property type="match status" value="1"/>
</dbReference>
<comment type="caution">
    <text evidence="3">The sequence shown here is derived from an EMBL/GenBank/DDBJ whole genome shotgun (WGS) entry which is preliminary data.</text>
</comment>
<dbReference type="InterPro" id="IPR036291">
    <property type="entry name" value="NAD(P)-bd_dom_sf"/>
</dbReference>
<keyword evidence="4" id="KW-1185">Reference proteome</keyword>
<dbReference type="Proteomes" id="UP000444174">
    <property type="component" value="Unassembled WGS sequence"/>
</dbReference>
<gene>
    <name evidence="3" type="ORF">GFB49_19680</name>
</gene>
<organism evidence="3 4">
    <name type="scientific">Tritonibacter litoralis</name>
    <dbReference type="NCBI Taxonomy" id="2662264"/>
    <lineage>
        <taxon>Bacteria</taxon>
        <taxon>Pseudomonadati</taxon>
        <taxon>Pseudomonadota</taxon>
        <taxon>Alphaproteobacteria</taxon>
        <taxon>Rhodobacterales</taxon>
        <taxon>Paracoccaceae</taxon>
        <taxon>Tritonibacter</taxon>
    </lineage>
</organism>